<dbReference type="GO" id="GO:0004345">
    <property type="term" value="F:glucose-6-phosphate dehydrogenase activity"/>
    <property type="evidence" value="ECO:0007669"/>
    <property type="project" value="UniProtKB-EC"/>
</dbReference>
<evidence type="ECO:0000256" key="4">
    <source>
        <dbReference type="ARBA" id="ARBA00023002"/>
    </source>
</evidence>
<evidence type="ECO:0000259" key="7">
    <source>
        <dbReference type="Pfam" id="PF00479"/>
    </source>
</evidence>
<dbReference type="EC" id="1.1.1.49" evidence="9"/>
<dbReference type="SUPFAM" id="SSF51735">
    <property type="entry name" value="NAD(P)-binding Rossmann-fold domains"/>
    <property type="match status" value="1"/>
</dbReference>
<dbReference type="Pfam" id="PF02781">
    <property type="entry name" value="G6PD_C"/>
    <property type="match status" value="1"/>
</dbReference>
<dbReference type="Gene3D" id="3.30.360.10">
    <property type="entry name" value="Dihydrodipicolinate Reductase, domain 2"/>
    <property type="match status" value="1"/>
</dbReference>
<gene>
    <name evidence="9" type="ORF">HD599_002020</name>
</gene>
<reference evidence="9 10" key="1">
    <citation type="submission" date="2020-08" db="EMBL/GenBank/DDBJ databases">
        <title>Sequencing the genomes of 1000 actinobacteria strains.</title>
        <authorList>
            <person name="Klenk H.-P."/>
        </authorList>
    </citation>
    <scope>NUCLEOTIDE SEQUENCE [LARGE SCALE GENOMIC DNA]</scope>
    <source>
        <strain evidence="9 10">DSM 105784</strain>
    </source>
</reference>
<dbReference type="PRINTS" id="PR00079">
    <property type="entry name" value="G6PDHDRGNASE"/>
</dbReference>
<dbReference type="PANTHER" id="PTHR23429:SF0">
    <property type="entry name" value="GLUCOSE-6-PHOSPHATE 1-DEHYDROGENASE"/>
    <property type="match status" value="1"/>
</dbReference>
<sequence>MTDRIDTLIILGAGGDLTSRLLLPGLASLLASSRGDAVTVLGVDRAEITDAAWQQKVSVAFATTPSPLGTTVAEKSRYLRGDATDADDLRRVLGEAQGRIALYFALPPAVTILVVKALAKIDLPKGIVFALEKPFGTDLASARALNRRLETLVPEEQVFRVDHFLGKSTVLNLLGLRFANRIFEPLLSAPNVEKVEITFDEQLALEGRAGYYDKAGALTDMIQSHLLLVLALTTMEPPASVDADDLRGGMAQVLRATRAWEKDGTSSHRAHYTAGEIDGRTLPAYTAEEGVDPARGTETLAEVTLAIDNWRWAGVPFVLRSGKALGGAKQEVVVTLKDVPHLPKGLHGQSGPTQLRISMKPATLELDLRINGEDDPFVLEKVVLASDMRSGELNAYGEVLAGLLDGDPTLSVRGDVAEECWRIIAPFVRAWSDGAVPLDGYPAGSSGPSSWHRRTKVISAE</sequence>
<evidence type="ECO:0000259" key="8">
    <source>
        <dbReference type="Pfam" id="PF02781"/>
    </source>
</evidence>
<evidence type="ECO:0000256" key="1">
    <source>
        <dbReference type="ARBA" id="ARBA00004937"/>
    </source>
</evidence>
<dbReference type="InterPro" id="IPR022674">
    <property type="entry name" value="G6P_DH_NAD-bd"/>
</dbReference>
<dbReference type="RefSeq" id="WP_184236891.1">
    <property type="nucleotide sequence ID" value="NZ_JACHMJ010000001.1"/>
</dbReference>
<dbReference type="AlphaFoldDB" id="A0A841AKE4"/>
<evidence type="ECO:0000256" key="2">
    <source>
        <dbReference type="ARBA" id="ARBA00022526"/>
    </source>
</evidence>
<dbReference type="Pfam" id="PF00479">
    <property type="entry name" value="G6PD_N"/>
    <property type="match status" value="1"/>
</dbReference>
<evidence type="ECO:0000313" key="9">
    <source>
        <dbReference type="EMBL" id="MBB5843697.1"/>
    </source>
</evidence>
<dbReference type="Gene3D" id="3.40.50.720">
    <property type="entry name" value="NAD(P)-binding Rossmann-like Domain"/>
    <property type="match status" value="1"/>
</dbReference>
<dbReference type="PIRSF" id="PIRSF000110">
    <property type="entry name" value="G6PD"/>
    <property type="match status" value="1"/>
</dbReference>
<name>A0A841AKE4_9MICO</name>
<dbReference type="GO" id="GO:0005829">
    <property type="term" value="C:cytosol"/>
    <property type="evidence" value="ECO:0007669"/>
    <property type="project" value="TreeGrafter"/>
</dbReference>
<feature type="domain" description="Glucose-6-phosphate dehydrogenase C-terminal" evidence="8">
    <location>
        <begin position="176"/>
        <end position="452"/>
    </location>
</feature>
<dbReference type="GO" id="GO:0006006">
    <property type="term" value="P:glucose metabolic process"/>
    <property type="evidence" value="ECO:0007669"/>
    <property type="project" value="UniProtKB-KW"/>
</dbReference>
<dbReference type="InterPro" id="IPR001282">
    <property type="entry name" value="G6P_DH"/>
</dbReference>
<dbReference type="Proteomes" id="UP000536685">
    <property type="component" value="Unassembled WGS sequence"/>
</dbReference>
<comment type="pathway">
    <text evidence="1">Carbohydrate degradation; pentose phosphate pathway; D-ribulose 5-phosphate from D-glucose 6-phosphate (oxidative stage): step 1/3.</text>
</comment>
<feature type="region of interest" description="Disordered" evidence="6">
    <location>
        <begin position="442"/>
        <end position="461"/>
    </location>
</feature>
<keyword evidence="2" id="KW-0313">Glucose metabolism</keyword>
<dbReference type="EMBL" id="JACHMJ010000001">
    <property type="protein sequence ID" value="MBB5843697.1"/>
    <property type="molecule type" value="Genomic_DNA"/>
</dbReference>
<evidence type="ECO:0000256" key="6">
    <source>
        <dbReference type="SAM" id="MobiDB-lite"/>
    </source>
</evidence>
<evidence type="ECO:0000313" key="10">
    <source>
        <dbReference type="Proteomes" id="UP000536685"/>
    </source>
</evidence>
<keyword evidence="3" id="KW-0521">NADP</keyword>
<proteinExistence type="predicted"/>
<feature type="compositionally biased region" description="Basic residues" evidence="6">
    <location>
        <begin position="451"/>
        <end position="461"/>
    </location>
</feature>
<comment type="caution">
    <text evidence="9">The sequence shown here is derived from an EMBL/GenBank/DDBJ whole genome shotgun (WGS) entry which is preliminary data.</text>
</comment>
<evidence type="ECO:0000256" key="5">
    <source>
        <dbReference type="ARBA" id="ARBA00023277"/>
    </source>
</evidence>
<evidence type="ECO:0000256" key="3">
    <source>
        <dbReference type="ARBA" id="ARBA00022857"/>
    </source>
</evidence>
<dbReference type="InterPro" id="IPR036291">
    <property type="entry name" value="NAD(P)-bd_dom_sf"/>
</dbReference>
<dbReference type="PANTHER" id="PTHR23429">
    <property type="entry name" value="GLUCOSE-6-PHOSPHATE 1-DEHYDROGENASE G6PD"/>
    <property type="match status" value="1"/>
</dbReference>
<dbReference type="GO" id="GO:0009051">
    <property type="term" value="P:pentose-phosphate shunt, oxidative branch"/>
    <property type="evidence" value="ECO:0007669"/>
    <property type="project" value="TreeGrafter"/>
</dbReference>
<protein>
    <submittedName>
        <fullName evidence="9">Glucose-6-phosphate 1-dehydrogenase</fullName>
        <ecNumber evidence="9">1.1.1.363</ecNumber>
        <ecNumber evidence="9">1.1.1.49</ecNumber>
    </submittedName>
</protein>
<accession>A0A841AKE4</accession>
<dbReference type="GO" id="GO:0050661">
    <property type="term" value="F:NADP binding"/>
    <property type="evidence" value="ECO:0007669"/>
    <property type="project" value="InterPro"/>
</dbReference>
<dbReference type="EC" id="1.1.1.363" evidence="9"/>
<dbReference type="InterPro" id="IPR022675">
    <property type="entry name" value="G6P_DH_C"/>
</dbReference>
<keyword evidence="10" id="KW-1185">Reference proteome</keyword>
<dbReference type="SUPFAM" id="SSF55347">
    <property type="entry name" value="Glyceraldehyde-3-phosphate dehydrogenase-like, C-terminal domain"/>
    <property type="match status" value="1"/>
</dbReference>
<dbReference type="NCBIfam" id="NF009492">
    <property type="entry name" value="PRK12853.1-3"/>
    <property type="match status" value="1"/>
</dbReference>
<keyword evidence="4 9" id="KW-0560">Oxidoreductase</keyword>
<organism evidence="9 10">
    <name type="scientific">Conyzicola lurida</name>
    <dbReference type="NCBI Taxonomy" id="1172621"/>
    <lineage>
        <taxon>Bacteria</taxon>
        <taxon>Bacillati</taxon>
        <taxon>Actinomycetota</taxon>
        <taxon>Actinomycetes</taxon>
        <taxon>Micrococcales</taxon>
        <taxon>Microbacteriaceae</taxon>
        <taxon>Conyzicola</taxon>
    </lineage>
</organism>
<feature type="domain" description="Glucose-6-phosphate dehydrogenase NAD-binding" evidence="7">
    <location>
        <begin position="9"/>
        <end position="172"/>
    </location>
</feature>
<keyword evidence="5" id="KW-0119">Carbohydrate metabolism</keyword>